<gene>
    <name evidence="3" type="ORF">TTHERM_00283660</name>
</gene>
<feature type="coiled-coil region" evidence="1">
    <location>
        <begin position="258"/>
        <end position="285"/>
    </location>
</feature>
<dbReference type="Proteomes" id="UP000009168">
    <property type="component" value="Unassembled WGS sequence"/>
</dbReference>
<dbReference type="EMBL" id="GG662656">
    <property type="protein sequence ID" value="EAR97977.1"/>
    <property type="molecule type" value="Genomic_DNA"/>
</dbReference>
<name>I7M1X6_TETTS</name>
<dbReference type="GeneID" id="7829966"/>
<protein>
    <submittedName>
        <fullName evidence="3">Uncharacterized protein</fullName>
    </submittedName>
</protein>
<accession>I7M1X6</accession>
<evidence type="ECO:0000313" key="3">
    <source>
        <dbReference type="EMBL" id="EAR97977.1"/>
    </source>
</evidence>
<evidence type="ECO:0000313" key="4">
    <source>
        <dbReference type="Proteomes" id="UP000009168"/>
    </source>
</evidence>
<dbReference type="AlphaFoldDB" id="I7M1X6"/>
<feature type="compositionally biased region" description="Polar residues" evidence="2">
    <location>
        <begin position="49"/>
        <end position="63"/>
    </location>
</feature>
<feature type="compositionally biased region" description="Low complexity" evidence="2">
    <location>
        <begin position="403"/>
        <end position="412"/>
    </location>
</feature>
<feature type="compositionally biased region" description="Polar residues" evidence="2">
    <location>
        <begin position="388"/>
        <end position="402"/>
    </location>
</feature>
<feature type="region of interest" description="Disordered" evidence="2">
    <location>
        <begin position="388"/>
        <end position="425"/>
    </location>
</feature>
<reference evidence="4" key="1">
    <citation type="journal article" date="2006" name="PLoS Biol.">
        <title>Macronuclear genome sequence of the ciliate Tetrahymena thermophila, a model eukaryote.</title>
        <authorList>
            <person name="Eisen J.A."/>
            <person name="Coyne R.S."/>
            <person name="Wu M."/>
            <person name="Wu D."/>
            <person name="Thiagarajan M."/>
            <person name="Wortman J.R."/>
            <person name="Badger J.H."/>
            <person name="Ren Q."/>
            <person name="Amedeo P."/>
            <person name="Jones K.M."/>
            <person name="Tallon L.J."/>
            <person name="Delcher A.L."/>
            <person name="Salzberg S.L."/>
            <person name="Silva J.C."/>
            <person name="Haas B.J."/>
            <person name="Majoros W.H."/>
            <person name="Farzad M."/>
            <person name="Carlton J.M."/>
            <person name="Smith R.K. Jr."/>
            <person name="Garg J."/>
            <person name="Pearlman R.E."/>
            <person name="Karrer K.M."/>
            <person name="Sun L."/>
            <person name="Manning G."/>
            <person name="Elde N.C."/>
            <person name="Turkewitz A.P."/>
            <person name="Asai D.J."/>
            <person name="Wilkes D.E."/>
            <person name="Wang Y."/>
            <person name="Cai H."/>
            <person name="Collins K."/>
            <person name="Stewart B.A."/>
            <person name="Lee S.R."/>
            <person name="Wilamowska K."/>
            <person name="Weinberg Z."/>
            <person name="Ruzzo W.L."/>
            <person name="Wloga D."/>
            <person name="Gaertig J."/>
            <person name="Frankel J."/>
            <person name="Tsao C.-C."/>
            <person name="Gorovsky M.A."/>
            <person name="Keeling P.J."/>
            <person name="Waller R.F."/>
            <person name="Patron N.J."/>
            <person name="Cherry J.M."/>
            <person name="Stover N.A."/>
            <person name="Krieger C.J."/>
            <person name="del Toro C."/>
            <person name="Ryder H.F."/>
            <person name="Williamson S.C."/>
            <person name="Barbeau R.A."/>
            <person name="Hamilton E.P."/>
            <person name="Orias E."/>
        </authorList>
    </citation>
    <scope>NUCLEOTIDE SEQUENCE [LARGE SCALE GENOMIC DNA]</scope>
    <source>
        <strain evidence="4">SB210</strain>
    </source>
</reference>
<keyword evidence="4" id="KW-1185">Reference proteome</keyword>
<dbReference type="KEGG" id="tet:TTHERM_00283660"/>
<organism evidence="3 4">
    <name type="scientific">Tetrahymena thermophila (strain SB210)</name>
    <dbReference type="NCBI Taxonomy" id="312017"/>
    <lineage>
        <taxon>Eukaryota</taxon>
        <taxon>Sar</taxon>
        <taxon>Alveolata</taxon>
        <taxon>Ciliophora</taxon>
        <taxon>Intramacronucleata</taxon>
        <taxon>Oligohymenophorea</taxon>
        <taxon>Hymenostomatida</taxon>
        <taxon>Tetrahymenina</taxon>
        <taxon>Tetrahymenidae</taxon>
        <taxon>Tetrahymena</taxon>
    </lineage>
</organism>
<sequence length="425" mass="48771">MIAINNPSDLQSRFQNEKLTKAELVKVDVNPLQDNQSNNEDVENNDSSTDFNSSVQPENMNQKNSIKEVNYQIIRIKCQEKVDFNSRFKQIVSLNVDSSLKKQMLQALKQQLQEKLNDQTSFRHIMRKKVSKKQKQPSSVQTKTTAAHSTASTVNNINIINIQNNNILTSKNPSSVSPMSYNPHQLSISNNPQLANILANAIQQNQEDNLVSKRCSIFSVQTQVIYSARKDGQSNFDYKYNNSSRLTEHSTLHKNQSKQNIIKLCQNEEKEIKNIEKSLIPAKNERNRISEVLEDYKDDLIVSKQYLRDITITYDQKHLYLEQLIQKINSMSRSGYTMNNRENNMANMSMLNTTRMNATFVDEAVSKFKAVKDFFKSKIFSNKDNSNQGQLFGASTTRNTGVSSSSNNNNNNQYPMTNRILDFNY</sequence>
<dbReference type="HOGENOM" id="CLU_646400_0_0_1"/>
<proteinExistence type="predicted"/>
<evidence type="ECO:0000256" key="1">
    <source>
        <dbReference type="SAM" id="Coils"/>
    </source>
</evidence>
<keyword evidence="1" id="KW-0175">Coiled coil</keyword>
<dbReference type="RefSeq" id="XP_001018222.1">
    <property type="nucleotide sequence ID" value="XM_001018222.3"/>
</dbReference>
<evidence type="ECO:0000256" key="2">
    <source>
        <dbReference type="SAM" id="MobiDB-lite"/>
    </source>
</evidence>
<feature type="region of interest" description="Disordered" evidence="2">
    <location>
        <begin position="28"/>
        <end position="63"/>
    </location>
</feature>
<dbReference type="InParanoid" id="I7M1X6"/>